<gene>
    <name evidence="2" type="ORF">CRG98_028580</name>
</gene>
<reference evidence="2 3" key="1">
    <citation type="submission" date="2017-11" db="EMBL/GenBank/DDBJ databases">
        <title>De-novo sequencing of pomegranate (Punica granatum L.) genome.</title>
        <authorList>
            <person name="Akparov Z."/>
            <person name="Amiraslanov A."/>
            <person name="Hajiyeva S."/>
            <person name="Abbasov M."/>
            <person name="Kaur K."/>
            <person name="Hamwieh A."/>
            <person name="Solovyev V."/>
            <person name="Salamov A."/>
            <person name="Braich B."/>
            <person name="Kosarev P."/>
            <person name="Mahmoud A."/>
            <person name="Hajiyev E."/>
            <person name="Babayeva S."/>
            <person name="Izzatullayeva V."/>
            <person name="Mammadov A."/>
            <person name="Mammadov A."/>
            <person name="Sharifova S."/>
            <person name="Ojaghi J."/>
            <person name="Eynullazada K."/>
            <person name="Bayramov B."/>
            <person name="Abdulazimova A."/>
            <person name="Shahmuradov I."/>
        </authorList>
    </citation>
    <scope>NUCLEOTIDE SEQUENCE [LARGE SCALE GENOMIC DNA]</scope>
    <source>
        <strain evidence="3">cv. AG2017</strain>
        <tissue evidence="2">Leaf</tissue>
    </source>
</reference>
<protein>
    <recommendedName>
        <fullName evidence="4">Retrotransposon gag domain-containing protein</fullName>
    </recommendedName>
</protein>
<evidence type="ECO:0000256" key="1">
    <source>
        <dbReference type="SAM" id="MobiDB-lite"/>
    </source>
</evidence>
<dbReference type="AlphaFoldDB" id="A0A2I0J469"/>
<evidence type="ECO:0000313" key="2">
    <source>
        <dbReference type="EMBL" id="PKI51031.1"/>
    </source>
</evidence>
<name>A0A2I0J469_PUNGR</name>
<dbReference type="Proteomes" id="UP000233551">
    <property type="component" value="Unassembled WGS sequence"/>
</dbReference>
<evidence type="ECO:0000313" key="3">
    <source>
        <dbReference type="Proteomes" id="UP000233551"/>
    </source>
</evidence>
<sequence>MTIPKYYSRLKTLWDELDNYLEIPACTCSAARTYAAQREREKIHQFLMGLGSEYSTVRSNILSHEPAHSLNKVHALILHEEWQNMVVLSHEKCLLVAPWLPGQLGFKAGEGEIEGRICRKEDGGDDDRRATTDGPRQGSFRWASGPSGANWAFQLRRGPSQWAAGPSYTNWAIQLRAESNGQTAGPSGAIGLGQRWAEQIISSFGHGFSEATRFFGTR</sequence>
<organism evidence="2 3">
    <name type="scientific">Punica granatum</name>
    <name type="common">Pomegranate</name>
    <dbReference type="NCBI Taxonomy" id="22663"/>
    <lineage>
        <taxon>Eukaryota</taxon>
        <taxon>Viridiplantae</taxon>
        <taxon>Streptophyta</taxon>
        <taxon>Embryophyta</taxon>
        <taxon>Tracheophyta</taxon>
        <taxon>Spermatophyta</taxon>
        <taxon>Magnoliopsida</taxon>
        <taxon>eudicotyledons</taxon>
        <taxon>Gunneridae</taxon>
        <taxon>Pentapetalae</taxon>
        <taxon>rosids</taxon>
        <taxon>malvids</taxon>
        <taxon>Myrtales</taxon>
        <taxon>Lythraceae</taxon>
        <taxon>Punica</taxon>
    </lineage>
</organism>
<dbReference type="PANTHER" id="PTHR34222">
    <property type="entry name" value="GAG_PRE-INTEGRS DOMAIN-CONTAINING PROTEIN"/>
    <property type="match status" value="1"/>
</dbReference>
<dbReference type="PANTHER" id="PTHR34222:SF33">
    <property type="entry name" value="RETROTRANSPOSON GAG DOMAIN-CONTAINING PROTEIN"/>
    <property type="match status" value="1"/>
</dbReference>
<feature type="region of interest" description="Disordered" evidence="1">
    <location>
        <begin position="117"/>
        <end position="141"/>
    </location>
</feature>
<comment type="caution">
    <text evidence="2">The sequence shown here is derived from an EMBL/GenBank/DDBJ whole genome shotgun (WGS) entry which is preliminary data.</text>
</comment>
<accession>A0A2I0J469</accession>
<feature type="compositionally biased region" description="Basic and acidic residues" evidence="1">
    <location>
        <begin position="117"/>
        <end position="131"/>
    </location>
</feature>
<evidence type="ECO:0008006" key="4">
    <source>
        <dbReference type="Google" id="ProtNLM"/>
    </source>
</evidence>
<dbReference type="EMBL" id="PGOL01002057">
    <property type="protein sequence ID" value="PKI51031.1"/>
    <property type="molecule type" value="Genomic_DNA"/>
</dbReference>
<keyword evidence="3" id="KW-1185">Reference proteome</keyword>
<proteinExistence type="predicted"/>